<evidence type="ECO:0000313" key="2">
    <source>
        <dbReference type="EMBL" id="MBW71254.1"/>
    </source>
</evidence>
<name>A0A2M4D0Z3_ANODA</name>
<proteinExistence type="predicted"/>
<organism evidence="2">
    <name type="scientific">Anopheles darlingi</name>
    <name type="common">Mosquito</name>
    <dbReference type="NCBI Taxonomy" id="43151"/>
    <lineage>
        <taxon>Eukaryota</taxon>
        <taxon>Metazoa</taxon>
        <taxon>Ecdysozoa</taxon>
        <taxon>Arthropoda</taxon>
        <taxon>Hexapoda</taxon>
        <taxon>Insecta</taxon>
        <taxon>Pterygota</taxon>
        <taxon>Neoptera</taxon>
        <taxon>Endopterygota</taxon>
        <taxon>Diptera</taxon>
        <taxon>Nematocera</taxon>
        <taxon>Culicoidea</taxon>
        <taxon>Culicidae</taxon>
        <taxon>Anophelinae</taxon>
        <taxon>Anopheles</taxon>
    </lineage>
</organism>
<keyword evidence="1" id="KW-0812">Transmembrane</keyword>
<dbReference type="EMBL" id="GGFL01007076">
    <property type="protein sequence ID" value="MBW71254.1"/>
    <property type="molecule type" value="Transcribed_RNA"/>
</dbReference>
<feature type="transmembrane region" description="Helical" evidence="1">
    <location>
        <begin position="57"/>
        <end position="80"/>
    </location>
</feature>
<keyword evidence="1" id="KW-0472">Membrane</keyword>
<reference evidence="2" key="1">
    <citation type="submission" date="2018-01" db="EMBL/GenBank/DDBJ databases">
        <title>An insight into the sialome of Amazonian anophelines.</title>
        <authorList>
            <person name="Ribeiro J.M."/>
            <person name="Scarpassa V."/>
            <person name="Calvo E."/>
        </authorList>
    </citation>
    <scope>NUCLEOTIDE SEQUENCE</scope>
</reference>
<sequence>MLNVLVFVLFCFLLFYLFFCLLQPHRGVCWLFASKCTLSTLFLPCSCYPGFGSSTNAVYMRILMLCLAISCLMLMGVFCCCCMNWGRGVWVSCSFCSRCEA</sequence>
<dbReference type="AlphaFoldDB" id="A0A2M4D0Z3"/>
<keyword evidence="1" id="KW-1133">Transmembrane helix</keyword>
<protein>
    <submittedName>
        <fullName evidence="2">Uncharacterized protein</fullName>
    </submittedName>
</protein>
<accession>A0A2M4D0Z3</accession>
<evidence type="ECO:0000256" key="1">
    <source>
        <dbReference type="SAM" id="Phobius"/>
    </source>
</evidence>